<dbReference type="Proteomes" id="UP000681722">
    <property type="component" value="Unassembled WGS sequence"/>
</dbReference>
<dbReference type="EMBL" id="CAJOBC010038325">
    <property type="protein sequence ID" value="CAF4130286.1"/>
    <property type="molecule type" value="Genomic_DNA"/>
</dbReference>
<evidence type="ECO:0008006" key="4">
    <source>
        <dbReference type="Google" id="ProtNLM"/>
    </source>
</evidence>
<gene>
    <name evidence="1" type="ORF">GPM918_LOCUS28612</name>
    <name evidence="2" type="ORF">SRO942_LOCUS29125</name>
</gene>
<dbReference type="AlphaFoldDB" id="A0A815DVV1"/>
<reference evidence="1" key="1">
    <citation type="submission" date="2021-02" db="EMBL/GenBank/DDBJ databases">
        <authorList>
            <person name="Nowell W R."/>
        </authorList>
    </citation>
    <scope>NUCLEOTIDE SEQUENCE</scope>
</reference>
<sequence length="357" mass="42513">MSDILLSVIELLCVELWQEIFEYFNFHDLWYSFRGLNSRIDAIMDQIILHIDFKNGDDYSYFEKNILLSVKNIANVRSLKLRRTNEIKHFFLIYSLSSFTQLRLLSLTLKYSFNDKLFRFWNQLSSLKNLRRLEIKFWGITGPNNCIQEKEYIIRSIFNKDYCPLLESLIISTCGRQKQIPTIPLLIRTSRSTNLKRLFIDSLTFNDLIKLFPALANLQTCCIDYKLYADDQPDPREPQILTTGLMLPKCIQLNLRSVNVIMFEQIEYLLQQTPNLKELFLSGWYHIPNAKKWELLLSIQCPKLIKFYLSCRGGAYNADFYQAIDDFAEECNITPYWLTRHTITEMYGYFRCRFEYY</sequence>
<proteinExistence type="predicted"/>
<keyword evidence="3" id="KW-1185">Reference proteome</keyword>
<dbReference type="EMBL" id="CAJNOQ010012562">
    <property type="protein sequence ID" value="CAF1302913.1"/>
    <property type="molecule type" value="Genomic_DNA"/>
</dbReference>
<evidence type="ECO:0000313" key="3">
    <source>
        <dbReference type="Proteomes" id="UP000663829"/>
    </source>
</evidence>
<protein>
    <recommendedName>
        <fullName evidence="4">F-box domain-containing protein</fullName>
    </recommendedName>
</protein>
<evidence type="ECO:0000313" key="2">
    <source>
        <dbReference type="EMBL" id="CAF4130286.1"/>
    </source>
</evidence>
<dbReference type="InterPro" id="IPR032675">
    <property type="entry name" value="LRR_dom_sf"/>
</dbReference>
<evidence type="ECO:0000313" key="1">
    <source>
        <dbReference type="EMBL" id="CAF1302913.1"/>
    </source>
</evidence>
<dbReference type="OrthoDB" id="10365757at2759"/>
<dbReference type="Proteomes" id="UP000663829">
    <property type="component" value="Unassembled WGS sequence"/>
</dbReference>
<comment type="caution">
    <text evidence="1">The sequence shown here is derived from an EMBL/GenBank/DDBJ whole genome shotgun (WGS) entry which is preliminary data.</text>
</comment>
<accession>A0A815DVV1</accession>
<name>A0A815DVV1_9BILA</name>
<organism evidence="1 3">
    <name type="scientific">Didymodactylos carnosus</name>
    <dbReference type="NCBI Taxonomy" id="1234261"/>
    <lineage>
        <taxon>Eukaryota</taxon>
        <taxon>Metazoa</taxon>
        <taxon>Spiralia</taxon>
        <taxon>Gnathifera</taxon>
        <taxon>Rotifera</taxon>
        <taxon>Eurotatoria</taxon>
        <taxon>Bdelloidea</taxon>
        <taxon>Philodinida</taxon>
        <taxon>Philodinidae</taxon>
        <taxon>Didymodactylos</taxon>
    </lineage>
</organism>
<dbReference type="SUPFAM" id="SSF52047">
    <property type="entry name" value="RNI-like"/>
    <property type="match status" value="1"/>
</dbReference>
<dbReference type="Gene3D" id="3.80.10.10">
    <property type="entry name" value="Ribonuclease Inhibitor"/>
    <property type="match status" value="1"/>
</dbReference>